<keyword evidence="4" id="KW-1003">Cell membrane</keyword>
<feature type="transmembrane region" description="Helical" evidence="9">
    <location>
        <begin position="527"/>
        <end position="550"/>
    </location>
</feature>
<dbReference type="PANTHER" id="PTHR30047">
    <property type="entry name" value="HIGH-AFFINITY CHOLINE TRANSPORT PROTEIN-RELATED"/>
    <property type="match status" value="1"/>
</dbReference>
<evidence type="ECO:0000313" key="11">
    <source>
        <dbReference type="EMBL" id="VZH86327.1"/>
    </source>
</evidence>
<evidence type="ECO:0000256" key="8">
    <source>
        <dbReference type="SAM" id="MobiDB-lite"/>
    </source>
</evidence>
<dbReference type="GO" id="GO:0005886">
    <property type="term" value="C:plasma membrane"/>
    <property type="evidence" value="ECO:0007669"/>
    <property type="project" value="UniProtKB-SubCell"/>
</dbReference>
<proteinExistence type="inferred from homology"/>
<evidence type="ECO:0000256" key="5">
    <source>
        <dbReference type="ARBA" id="ARBA00022692"/>
    </source>
</evidence>
<dbReference type="GO" id="GO:0022857">
    <property type="term" value="F:transmembrane transporter activity"/>
    <property type="evidence" value="ECO:0007669"/>
    <property type="project" value="InterPro"/>
</dbReference>
<evidence type="ECO:0000256" key="9">
    <source>
        <dbReference type="SAM" id="Phobius"/>
    </source>
</evidence>
<dbReference type="RefSeq" id="WP_155874341.1">
    <property type="nucleotide sequence ID" value="NZ_CP168248.1"/>
</dbReference>
<evidence type="ECO:0000313" key="12">
    <source>
        <dbReference type="Proteomes" id="UP000423525"/>
    </source>
</evidence>
<feature type="region of interest" description="Disordered" evidence="8">
    <location>
        <begin position="1"/>
        <end position="26"/>
    </location>
</feature>
<dbReference type="AlphaFoldDB" id="A0A6I8MHS3"/>
<sequence>MKEDAHTDGDVSSVDASTSHGGKMQGVREAAPKVLVGSYKAGAGGVSSAGFAGANDIPEPTTNWPVFSASAVGIIALTLWAFFARDKAAAALGAVTEWISTNLGWFYILTATVVIVFVIGVAVTRTGSIRLGPDHSRPQFKLFSWSAMLFAAGIGVDLMFFSVAEPVAQYYGPPVGQGETREAAEQAVVWALFHYGMTGWALYCLMGMAFGYYAYRLNMPLAIRSALYPLIGKRIHGAVGNCVDIAAMLGTVFGIAASLGIGVVQLNYGMKVLFGVEEGPIWQIILVVVSVAVATLSAVSGVDKGIKVLSEINVLLAIALMVYVVIAGKTAFLLDGLVMNIGDYVSSLPGMTMDTYAFSDDPEHTKAWLGAWTLFFWAWWVAWAPFVGLFLARISRGRTLRQFVFGTLSIPFLFIVLWMSFFGNSALAIVRGGNDAFGHEAAANPQSGFYDLLATYPGAIFLVGLATMIGLLLYITSADSGALVMSNFTSTTHHSSQDGPVWSRIFWAVVVGTLTIVMLQLDGIATVQSATVVMGLPFTIVIYLVMAGLVRCFRLEQTQKDARVVSVHAAMSGRSAIGEQQGHSISWRRRLSRANTWPSAVKTQAYITNVAAPALTQVAEELCHKGINARLVTTESQEVEGLDLIVEMGSEQNFRYQLLPVRNPVPQFTRKANASEKETYYRLEVCDLTGSLGYDVYGYTQEQLIDNVLDLYERHLEFLHMHSDLPGSSDLSDGATPPLFS</sequence>
<feature type="transmembrane region" description="Helical" evidence="9">
    <location>
        <begin position="454"/>
        <end position="475"/>
    </location>
</feature>
<feature type="transmembrane region" description="Helical" evidence="9">
    <location>
        <begin position="403"/>
        <end position="421"/>
    </location>
</feature>
<keyword evidence="5 9" id="KW-0812">Transmembrane</keyword>
<dbReference type="InterPro" id="IPR018093">
    <property type="entry name" value="BCCT_CS"/>
</dbReference>
<comment type="similarity">
    <text evidence="2">Belongs to the BCCT transporter (TC 2.A.15) family.</text>
</comment>
<evidence type="ECO:0000256" key="3">
    <source>
        <dbReference type="ARBA" id="ARBA00022448"/>
    </source>
</evidence>
<organism evidence="11 12">
    <name type="scientific">Corynebacterium rouxii</name>
    <dbReference type="NCBI Taxonomy" id="2719119"/>
    <lineage>
        <taxon>Bacteria</taxon>
        <taxon>Bacillati</taxon>
        <taxon>Actinomycetota</taxon>
        <taxon>Actinomycetes</taxon>
        <taxon>Mycobacteriales</taxon>
        <taxon>Corynebacteriaceae</taxon>
        <taxon>Corynebacterium</taxon>
    </lineage>
</organism>
<dbReference type="Proteomes" id="UP001265983">
    <property type="component" value="Unassembled WGS sequence"/>
</dbReference>
<keyword evidence="7 9" id="KW-0472">Membrane</keyword>
<evidence type="ECO:0000256" key="2">
    <source>
        <dbReference type="ARBA" id="ARBA00005658"/>
    </source>
</evidence>
<reference evidence="10 13" key="2">
    <citation type="submission" date="2023-03" db="EMBL/GenBank/DDBJ databases">
        <title>Whole genome sequence of the first Corynebacterium rouxii strains isolated in Brazil: a recent member of Corynebacterium diphtheriae complex.</title>
        <authorList>
            <person name="Vieira V."/>
            <person name="Ramos J.N."/>
            <person name="Araujo M.R.B."/>
            <person name="Baio P.V."/>
            <person name="Sant'Anna L.O."/>
            <person name="Veras J.F.C."/>
            <person name="Vieira E.M.D."/>
            <person name="Sousa M.A.B."/>
            <person name="Camargo C.H."/>
            <person name="Sacchi C.T."/>
            <person name="Campos K.R."/>
            <person name="Santos M.B.N."/>
            <person name="Bokermann S."/>
            <person name="Alvim L.B."/>
            <person name="Santos L.S."/>
            <person name="Mattos-Guaraldi A.L."/>
        </authorList>
    </citation>
    <scope>NUCLEOTIDE SEQUENCE [LARGE SCALE GENOMIC DNA]</scope>
    <source>
        <strain evidence="10 13">70862</strain>
    </source>
</reference>
<evidence type="ECO:0000256" key="4">
    <source>
        <dbReference type="ARBA" id="ARBA00022475"/>
    </source>
</evidence>
<feature type="transmembrane region" description="Helical" evidence="9">
    <location>
        <begin position="103"/>
        <end position="123"/>
    </location>
</feature>
<comment type="subcellular location">
    <subcellularLocation>
        <location evidence="1">Cell membrane</location>
        <topology evidence="1">Multi-pass membrane protein</topology>
    </subcellularLocation>
</comment>
<feature type="transmembrane region" description="Helical" evidence="9">
    <location>
        <begin position="200"/>
        <end position="217"/>
    </location>
</feature>
<feature type="transmembrane region" description="Helical" evidence="9">
    <location>
        <begin position="314"/>
        <end position="334"/>
    </location>
</feature>
<dbReference type="EMBL" id="LR738855">
    <property type="protein sequence ID" value="VZH86327.1"/>
    <property type="molecule type" value="Genomic_DNA"/>
</dbReference>
<gene>
    <name evidence="10" type="primary">betT</name>
    <name evidence="11" type="ORF">FRC0190_02242</name>
    <name evidence="10" type="ORF">P8T80_11315</name>
</gene>
<feature type="transmembrane region" description="Helical" evidence="9">
    <location>
        <begin position="369"/>
        <end position="391"/>
    </location>
</feature>
<keyword evidence="6 9" id="KW-1133">Transmembrane helix</keyword>
<dbReference type="KEGG" id="crf:FRC0190_02242"/>
<evidence type="ECO:0000256" key="6">
    <source>
        <dbReference type="ARBA" id="ARBA00022989"/>
    </source>
</evidence>
<feature type="transmembrane region" description="Helical" evidence="9">
    <location>
        <begin position="281"/>
        <end position="302"/>
    </location>
</feature>
<evidence type="ECO:0000313" key="10">
    <source>
        <dbReference type="EMBL" id="MDT9411946.1"/>
    </source>
</evidence>
<dbReference type="NCBIfam" id="NF007399">
    <property type="entry name" value="PRK09928.1"/>
    <property type="match status" value="1"/>
</dbReference>
<dbReference type="Pfam" id="PF02028">
    <property type="entry name" value="BCCT"/>
    <property type="match status" value="1"/>
</dbReference>
<feature type="transmembrane region" description="Helical" evidence="9">
    <location>
        <begin position="143"/>
        <end position="164"/>
    </location>
</feature>
<dbReference type="Proteomes" id="UP000423525">
    <property type="component" value="Chromosome"/>
</dbReference>
<dbReference type="NCBIfam" id="TIGR00842">
    <property type="entry name" value="bcct"/>
    <property type="match status" value="1"/>
</dbReference>
<feature type="transmembrane region" description="Helical" evidence="9">
    <location>
        <begin position="501"/>
        <end position="521"/>
    </location>
</feature>
<keyword evidence="13" id="KW-1185">Reference proteome</keyword>
<evidence type="ECO:0000256" key="7">
    <source>
        <dbReference type="ARBA" id="ARBA00023136"/>
    </source>
</evidence>
<dbReference type="EMBL" id="JARUHM010000015">
    <property type="protein sequence ID" value="MDT9411946.1"/>
    <property type="molecule type" value="Genomic_DNA"/>
</dbReference>
<feature type="transmembrane region" description="Helical" evidence="9">
    <location>
        <begin position="238"/>
        <end position="261"/>
    </location>
</feature>
<evidence type="ECO:0000313" key="13">
    <source>
        <dbReference type="Proteomes" id="UP001265983"/>
    </source>
</evidence>
<dbReference type="PROSITE" id="PS01303">
    <property type="entry name" value="BCCT"/>
    <property type="match status" value="1"/>
</dbReference>
<keyword evidence="3" id="KW-0813">Transport</keyword>
<evidence type="ECO:0000256" key="1">
    <source>
        <dbReference type="ARBA" id="ARBA00004651"/>
    </source>
</evidence>
<accession>A0A6I8MHS3</accession>
<feature type="transmembrane region" description="Helical" evidence="9">
    <location>
        <begin position="64"/>
        <end position="83"/>
    </location>
</feature>
<dbReference type="PANTHER" id="PTHR30047:SF7">
    <property type="entry name" value="HIGH-AFFINITY CHOLINE TRANSPORT PROTEIN"/>
    <property type="match status" value="1"/>
</dbReference>
<dbReference type="InterPro" id="IPR000060">
    <property type="entry name" value="BCCT_transptr"/>
</dbReference>
<name>A0A6I8MHS3_9CORY</name>
<protein>
    <submittedName>
        <fullName evidence="10">Choline BCCT transporter BetT</fullName>
    </submittedName>
    <submittedName>
        <fullName evidence="11">High-affinity choline transporter BetT</fullName>
    </submittedName>
</protein>
<reference evidence="11 12" key="1">
    <citation type="submission" date="2019-11" db="EMBL/GenBank/DDBJ databases">
        <authorList>
            <person name="Brisse S."/>
        </authorList>
    </citation>
    <scope>NUCLEOTIDE SEQUENCE [LARGE SCALE GENOMIC DNA]</scope>
    <source>
        <strain evidence="11">FRC0190</strain>
    </source>
</reference>